<organism evidence="9 10">
    <name type="scientific">Tepidimonas taiwanensis</name>
    <dbReference type="NCBI Taxonomy" id="307486"/>
    <lineage>
        <taxon>Bacteria</taxon>
        <taxon>Pseudomonadati</taxon>
        <taxon>Pseudomonadota</taxon>
        <taxon>Betaproteobacteria</taxon>
        <taxon>Burkholderiales</taxon>
        <taxon>Tepidimonas</taxon>
    </lineage>
</organism>
<evidence type="ECO:0000259" key="7">
    <source>
        <dbReference type="Pfam" id="PF21981"/>
    </source>
</evidence>
<dbReference type="Pfam" id="PF21981">
    <property type="entry name" value="RecX_HTH3"/>
    <property type="match status" value="1"/>
</dbReference>
<dbReference type="NCBIfam" id="NF001055">
    <property type="entry name" value="PRK00117.2-5"/>
    <property type="match status" value="1"/>
</dbReference>
<comment type="subcellular location">
    <subcellularLocation>
        <location evidence="1 5">Cytoplasm</location>
    </subcellularLocation>
</comment>
<dbReference type="PANTHER" id="PTHR33602:SF1">
    <property type="entry name" value="REGULATORY PROTEIN RECX FAMILY PROTEIN"/>
    <property type="match status" value="1"/>
</dbReference>
<name>A0A554X2W6_9BURK</name>
<dbReference type="GO" id="GO:0006282">
    <property type="term" value="P:regulation of DNA repair"/>
    <property type="evidence" value="ECO:0007669"/>
    <property type="project" value="UniProtKB-UniRule"/>
</dbReference>
<evidence type="ECO:0000256" key="4">
    <source>
        <dbReference type="ARBA" id="ARBA00022490"/>
    </source>
</evidence>
<dbReference type="HAMAP" id="MF_01114">
    <property type="entry name" value="RecX"/>
    <property type="match status" value="1"/>
</dbReference>
<dbReference type="STRING" id="307486.GCA_000807215_01574"/>
<dbReference type="Pfam" id="PF02631">
    <property type="entry name" value="RecX_HTH2"/>
    <property type="match status" value="1"/>
</dbReference>
<evidence type="ECO:0000259" key="6">
    <source>
        <dbReference type="Pfam" id="PF02631"/>
    </source>
</evidence>
<evidence type="ECO:0000256" key="5">
    <source>
        <dbReference type="HAMAP-Rule" id="MF_01114"/>
    </source>
</evidence>
<gene>
    <name evidence="5 9" type="primary">recX</name>
    <name evidence="9" type="ORF">Ttaiw_02027</name>
</gene>
<sequence length="167" mass="17743">MGVASGATAAEASDGPSLMARALRALARREHTRAELARRLAPHASDPEALAAVLDACATRGWLDEQRAAEAHVRRRGEAMGSARLRAELRERGVSGEALDAALQPLAATEAERARALWARRFGTAPRDAAERARQMRFLAARGFAADVVRRTVPPVSPGGDATEATD</sequence>
<comment type="caution">
    <text evidence="9">The sequence shown here is derived from an EMBL/GenBank/DDBJ whole genome shotgun (WGS) entry which is preliminary data.</text>
</comment>
<dbReference type="PANTHER" id="PTHR33602">
    <property type="entry name" value="REGULATORY PROTEIN RECX FAMILY PROTEIN"/>
    <property type="match status" value="1"/>
</dbReference>
<evidence type="ECO:0000313" key="10">
    <source>
        <dbReference type="Proteomes" id="UP000317763"/>
    </source>
</evidence>
<dbReference type="Gene3D" id="1.10.10.10">
    <property type="entry name" value="Winged helix-like DNA-binding domain superfamily/Winged helix DNA-binding domain"/>
    <property type="match status" value="3"/>
</dbReference>
<dbReference type="AlphaFoldDB" id="A0A554X2W6"/>
<dbReference type="Pfam" id="PF21982">
    <property type="entry name" value="RecX_HTH1"/>
    <property type="match status" value="1"/>
</dbReference>
<reference evidence="9 10" key="1">
    <citation type="submission" date="2019-07" db="EMBL/GenBank/DDBJ databases">
        <title>Tepidimonas taiwanensis I1-1 draft genome.</title>
        <authorList>
            <person name="Da Costa M.S."/>
            <person name="Froufe H.J.C."/>
            <person name="Egas C."/>
            <person name="Albuquerque L."/>
        </authorList>
    </citation>
    <scope>NUCLEOTIDE SEQUENCE [LARGE SCALE GENOMIC DNA]</scope>
    <source>
        <strain evidence="9 10">I1-1</strain>
    </source>
</reference>
<keyword evidence="10" id="KW-1185">Reference proteome</keyword>
<accession>A0A554X2W6</accession>
<feature type="domain" description="RecX second three-helical" evidence="6">
    <location>
        <begin position="64"/>
        <end position="103"/>
    </location>
</feature>
<keyword evidence="4 5" id="KW-0963">Cytoplasm</keyword>
<feature type="domain" description="RecX third three-helical" evidence="7">
    <location>
        <begin position="110"/>
        <end position="151"/>
    </location>
</feature>
<dbReference type="InterPro" id="IPR053924">
    <property type="entry name" value="RecX_HTH_2nd"/>
</dbReference>
<dbReference type="GO" id="GO:0005737">
    <property type="term" value="C:cytoplasm"/>
    <property type="evidence" value="ECO:0007669"/>
    <property type="project" value="UniProtKB-SubCell"/>
</dbReference>
<dbReference type="InterPro" id="IPR003783">
    <property type="entry name" value="Regulatory_RecX"/>
</dbReference>
<comment type="function">
    <text evidence="5">Modulates RecA activity.</text>
</comment>
<evidence type="ECO:0000256" key="1">
    <source>
        <dbReference type="ARBA" id="ARBA00004496"/>
    </source>
</evidence>
<comment type="similarity">
    <text evidence="2 5">Belongs to the RecX family.</text>
</comment>
<evidence type="ECO:0000256" key="3">
    <source>
        <dbReference type="ARBA" id="ARBA00018111"/>
    </source>
</evidence>
<dbReference type="InterPro" id="IPR053925">
    <property type="entry name" value="RecX_HTH_3rd"/>
</dbReference>
<dbReference type="Proteomes" id="UP000317763">
    <property type="component" value="Unassembled WGS sequence"/>
</dbReference>
<protein>
    <recommendedName>
        <fullName evidence="3 5">Regulatory protein RecX</fullName>
    </recommendedName>
</protein>
<dbReference type="RefSeq" id="WP_224440962.1">
    <property type="nucleotide sequence ID" value="NZ_CP083911.1"/>
</dbReference>
<dbReference type="InterPro" id="IPR036388">
    <property type="entry name" value="WH-like_DNA-bd_sf"/>
</dbReference>
<evidence type="ECO:0000256" key="2">
    <source>
        <dbReference type="ARBA" id="ARBA00009695"/>
    </source>
</evidence>
<dbReference type="EMBL" id="VJOM01000025">
    <property type="protein sequence ID" value="TSE30190.1"/>
    <property type="molecule type" value="Genomic_DNA"/>
</dbReference>
<evidence type="ECO:0000259" key="8">
    <source>
        <dbReference type="Pfam" id="PF21982"/>
    </source>
</evidence>
<dbReference type="InterPro" id="IPR053926">
    <property type="entry name" value="RecX_HTH_1st"/>
</dbReference>
<feature type="domain" description="RecX first three-helical" evidence="8">
    <location>
        <begin position="20"/>
        <end position="55"/>
    </location>
</feature>
<proteinExistence type="inferred from homology"/>
<evidence type="ECO:0000313" key="9">
    <source>
        <dbReference type="EMBL" id="TSE30190.1"/>
    </source>
</evidence>